<dbReference type="AlphaFoldDB" id="A0A1E5NCQ6"/>
<comment type="caution">
    <text evidence="1">The sequence shown here is derived from an EMBL/GenBank/DDBJ whole genome shotgun (WGS) entry which is preliminary data.</text>
</comment>
<sequence length="340" mass="40557">MNKAVLVIIFNRADKFRKVIDSLRIVKPNKLYIAADGPRINNKNDIIKCSEAREVIKEIDWECQIKTLFHDENLGCEKGVSSAVTWLFENEEDGIILEDDIVPDETFFYFCEKLLEHYKDDERIMHIGNNNIHDEGSLDSYYICSIANSWGWASWRRAWKYFDLGLFKYDYDKIINSIENRFDNEMVKRFWKKNAFELKNNPYAVWDNSWIISVIINNGMAIYPNQNLITNVGFDEEATHIRDKNHRFANLKTTHLNEIKYLEKLELNKKMDEKITSDFYGQEVNIKKILDDIDKLNFFINDITNKIAWFIPIKKFRDKFRSYVKMKLENVKPYNYPFEL</sequence>
<dbReference type="RefSeq" id="WP_069727247.1">
    <property type="nucleotide sequence ID" value="NZ_MDCO01000012.1"/>
</dbReference>
<name>A0A1E5NCQ6_9SPIR</name>
<dbReference type="InterPro" id="IPR029044">
    <property type="entry name" value="Nucleotide-diphossugar_trans"/>
</dbReference>
<gene>
    <name evidence="1" type="ORF">BFL38_04205</name>
</gene>
<dbReference type="EMBL" id="MDCO01000012">
    <property type="protein sequence ID" value="OEJ13948.1"/>
    <property type="molecule type" value="Genomic_DNA"/>
</dbReference>
<organism evidence="1 2">
    <name type="scientific">Brachyspira hampsonii</name>
    <dbReference type="NCBI Taxonomy" id="1287055"/>
    <lineage>
        <taxon>Bacteria</taxon>
        <taxon>Pseudomonadati</taxon>
        <taxon>Spirochaetota</taxon>
        <taxon>Spirochaetia</taxon>
        <taxon>Brachyspirales</taxon>
        <taxon>Brachyspiraceae</taxon>
        <taxon>Brachyspira</taxon>
    </lineage>
</organism>
<evidence type="ECO:0008006" key="3">
    <source>
        <dbReference type="Google" id="ProtNLM"/>
    </source>
</evidence>
<proteinExistence type="predicted"/>
<dbReference type="SUPFAM" id="SSF53448">
    <property type="entry name" value="Nucleotide-diphospho-sugar transferases"/>
    <property type="match status" value="1"/>
</dbReference>
<accession>A0A1E5NCQ6</accession>
<dbReference type="Proteomes" id="UP000095247">
    <property type="component" value="Unassembled WGS sequence"/>
</dbReference>
<reference evidence="1 2" key="1">
    <citation type="submission" date="2016-08" db="EMBL/GenBank/DDBJ databases">
        <title>Characterization and recognition of Brachyspira hampsonii sp. nov., a novel intestinal spirochete that is pathogenic to pigs.</title>
        <authorList>
            <person name="Mirajkar N."/>
            <person name="La T."/>
            <person name="Phillips N."/>
            <person name="Hampson D."/>
            <person name="Gebhart C."/>
        </authorList>
    </citation>
    <scope>NUCLEOTIDE SEQUENCE [LARGE SCALE GENOMIC DNA]</scope>
    <source>
        <strain evidence="1 2">P280/1</strain>
    </source>
</reference>
<evidence type="ECO:0000313" key="1">
    <source>
        <dbReference type="EMBL" id="OEJ13948.1"/>
    </source>
</evidence>
<dbReference type="Gene3D" id="3.90.550.10">
    <property type="entry name" value="Spore Coat Polysaccharide Biosynthesis Protein SpsA, Chain A"/>
    <property type="match status" value="1"/>
</dbReference>
<evidence type="ECO:0000313" key="2">
    <source>
        <dbReference type="Proteomes" id="UP000095247"/>
    </source>
</evidence>
<protein>
    <recommendedName>
        <fullName evidence="3">Nucleotide-diphospho-sugar transferase</fullName>
    </recommendedName>
</protein>